<evidence type="ECO:0000256" key="1">
    <source>
        <dbReference type="ARBA" id="ARBA00004479"/>
    </source>
</evidence>
<dbReference type="PANTHER" id="PTHR13055">
    <property type="entry name" value="TUMOR ENDOTHELIAL MARKER 7 RELATED"/>
    <property type="match status" value="1"/>
</dbReference>
<dbReference type="InterPro" id="IPR031152">
    <property type="entry name" value="PLXDC"/>
</dbReference>
<dbReference type="PANTHER" id="PTHR13055:SF10">
    <property type="entry name" value="PLEXIN DOMAIN-CONTAINING PROTEIN 1"/>
    <property type="match status" value="1"/>
</dbReference>
<keyword evidence="11" id="KW-1185">Reference proteome</keyword>
<evidence type="ECO:0000256" key="5">
    <source>
        <dbReference type="ARBA" id="ARBA00022989"/>
    </source>
</evidence>
<comment type="similarity">
    <text evidence="2">Belongs to the plexin family.</text>
</comment>
<keyword evidence="5 9" id="KW-1133">Transmembrane helix</keyword>
<evidence type="ECO:0000256" key="3">
    <source>
        <dbReference type="ARBA" id="ARBA00022692"/>
    </source>
</evidence>
<evidence type="ECO:0000256" key="8">
    <source>
        <dbReference type="SAM" id="MobiDB-lite"/>
    </source>
</evidence>
<dbReference type="Proteomes" id="UP000324091">
    <property type="component" value="Chromosome 1"/>
</dbReference>
<evidence type="ECO:0000313" key="11">
    <source>
        <dbReference type="Proteomes" id="UP000324091"/>
    </source>
</evidence>
<evidence type="ECO:0000256" key="4">
    <source>
        <dbReference type="ARBA" id="ARBA00022729"/>
    </source>
</evidence>
<evidence type="ECO:0000313" key="10">
    <source>
        <dbReference type="EMBL" id="TWW82181.1"/>
    </source>
</evidence>
<dbReference type="GO" id="GO:0016020">
    <property type="term" value="C:membrane"/>
    <property type="evidence" value="ECO:0007669"/>
    <property type="project" value="UniProtKB-SubCell"/>
</dbReference>
<dbReference type="InterPro" id="IPR002165">
    <property type="entry name" value="Plexin_repeat"/>
</dbReference>
<keyword evidence="7" id="KW-0325">Glycoprotein</keyword>
<feature type="compositionally biased region" description="Basic and acidic residues" evidence="8">
    <location>
        <begin position="171"/>
        <end position="183"/>
    </location>
</feature>
<keyword evidence="6 9" id="KW-0472">Membrane</keyword>
<feature type="compositionally biased region" description="Basic and acidic residues" evidence="8">
    <location>
        <begin position="75"/>
        <end position="88"/>
    </location>
</feature>
<feature type="compositionally biased region" description="Basic residues" evidence="8">
    <location>
        <begin position="43"/>
        <end position="52"/>
    </location>
</feature>
<organism evidence="10 11">
    <name type="scientific">Takifugu flavidus</name>
    <name type="common">sansaifugu</name>
    <dbReference type="NCBI Taxonomy" id="433684"/>
    <lineage>
        <taxon>Eukaryota</taxon>
        <taxon>Metazoa</taxon>
        <taxon>Chordata</taxon>
        <taxon>Craniata</taxon>
        <taxon>Vertebrata</taxon>
        <taxon>Euteleostomi</taxon>
        <taxon>Actinopterygii</taxon>
        <taxon>Neopterygii</taxon>
        <taxon>Teleostei</taxon>
        <taxon>Neoteleostei</taxon>
        <taxon>Acanthomorphata</taxon>
        <taxon>Eupercaria</taxon>
        <taxon>Tetraodontiformes</taxon>
        <taxon>Tetradontoidea</taxon>
        <taxon>Tetraodontidae</taxon>
        <taxon>Takifugu</taxon>
    </lineage>
</organism>
<accession>A0A5C6PTG0</accession>
<proteinExistence type="inferred from homology"/>
<keyword evidence="4" id="KW-0732">Signal</keyword>
<name>A0A5C6PTG0_9TELE</name>
<gene>
    <name evidence="10" type="ORF">D4764_01G0019960</name>
</gene>
<keyword evidence="3 9" id="KW-0812">Transmembrane</keyword>
<dbReference type="AlphaFoldDB" id="A0A5C6PTG0"/>
<evidence type="ECO:0000256" key="7">
    <source>
        <dbReference type="ARBA" id="ARBA00023180"/>
    </source>
</evidence>
<feature type="compositionally biased region" description="Basic and acidic residues" evidence="8">
    <location>
        <begin position="139"/>
        <end position="149"/>
    </location>
</feature>
<dbReference type="Pfam" id="PF01437">
    <property type="entry name" value="PSI"/>
    <property type="match status" value="1"/>
</dbReference>
<reference evidence="10 11" key="1">
    <citation type="submission" date="2019-04" db="EMBL/GenBank/DDBJ databases">
        <title>Chromosome genome assembly for Takifugu flavidus.</title>
        <authorList>
            <person name="Xiao S."/>
        </authorList>
    </citation>
    <scope>NUCLEOTIDE SEQUENCE [LARGE SCALE GENOMIC DNA]</scope>
    <source>
        <strain evidence="10">HTHZ2018</strain>
        <tissue evidence="10">Muscle</tissue>
    </source>
</reference>
<protein>
    <submittedName>
        <fullName evidence="10">Plexin domain-containing protein 1</fullName>
    </submittedName>
</protein>
<feature type="compositionally biased region" description="Basic and acidic residues" evidence="8">
    <location>
        <begin position="17"/>
        <end position="42"/>
    </location>
</feature>
<sequence>MEQRRASPLPALSLPDKQLRGDKGRQVHDTFHPPLSDRGKQKETRRRRRRRGGGGGGEQLFDGGEDDAVAPNPLRSKEGASENLEVRRKTSVWESKEGRGAAKCPVHPQSERGSKGGEAEEDGSEEELGKAELGGVGTGEKEDAPRGTDGDPSSFYRTAGNQRPPGRRRAVRDAQADPGRELDLGSATDNMTRVVEDSQRYYRWQSFGPTDHRTDELWVDLSSLHRSQVQIHNILSNTHRKAARVALSFDFPFYGHYLRQIIIATGGFIFMGEITHQMLTATQYVAPLMANFDPSFSKNSTVKYLDNGNLFVVQWDNVHLKDREDEGSFTFQAVLHSNGTIVFNYKDVPVQLARINSTEHPVKVGLSDAFMALLSPQPSDVKQQTIYEYHRVEINTTRIVGGSAFEFTPLPTCLQHTSCEPCMSSNLTTGCGWCSTLQRCSDGIDRHRQEWLDYNCAEEAKATCEDYNPDGSTSSYYHTPLSPTPPSSTLDDLSITNDLQTAAPDHNGITENTAIIAGVVAALVLLVALTLLAVYYINTHPTVAPPFDLMQRRTNNYWPSMRFRNQGCQSSYAEVELGGHEKEGFIEAEQCY</sequence>
<comment type="subcellular location">
    <subcellularLocation>
        <location evidence="1">Membrane</location>
        <topology evidence="1">Single-pass type I membrane protein</topology>
    </subcellularLocation>
</comment>
<feature type="compositionally biased region" description="Basic and acidic residues" evidence="8">
    <location>
        <begin position="109"/>
        <end position="118"/>
    </location>
</feature>
<feature type="region of interest" description="Disordered" evidence="8">
    <location>
        <begin position="1"/>
        <end position="190"/>
    </location>
</feature>
<comment type="caution">
    <text evidence="10">The sequence shown here is derived from an EMBL/GenBank/DDBJ whole genome shotgun (WGS) entry which is preliminary data.</text>
</comment>
<dbReference type="EMBL" id="RHFK02000001">
    <property type="protein sequence ID" value="TWW82181.1"/>
    <property type="molecule type" value="Genomic_DNA"/>
</dbReference>
<evidence type="ECO:0000256" key="2">
    <source>
        <dbReference type="ARBA" id="ARBA00010297"/>
    </source>
</evidence>
<feature type="transmembrane region" description="Helical" evidence="9">
    <location>
        <begin position="514"/>
        <end position="537"/>
    </location>
</feature>
<evidence type="ECO:0000256" key="6">
    <source>
        <dbReference type="ARBA" id="ARBA00023136"/>
    </source>
</evidence>
<evidence type="ECO:0000256" key="9">
    <source>
        <dbReference type="SAM" id="Phobius"/>
    </source>
</evidence>